<sequence length="418" mass="45818">MTTNLNETFAAVQAASRELALLNDDIINQILNAIADAAIAEASFILAENEKDLVRMDKNDPKYDRLKLTEERLKGIAADTRNVATLPSPLGKVLKESIRPNGMKLTKVSVPFGVIGIIYEARPNVSFDVFSLCLKSGNACILKGGSDADCSNRAIISVIHEVLKKFNINPHIVELLPADREATAVLLNAVGYVDLIIPRGSSSLIHFVRENAKIPVIETGAGICHTYFDEFGDVNKGAAIIHNAKTRRVSVCNALDCTIIHEKRLTDLPMLCEKLKDSHVIIYADAQAYQALENRYPAELLEHAKAESFGTEFLDYKMAVKTVKSFEDALGHIQENSSKHSECIVTENKERAALFTKIVDAACVYTNVSTAFTDGAQFGLGAEIGISTQKLHARGPMGLEEITSYKWVIEGDGQTRRN</sequence>
<keyword evidence="2 7" id="KW-0028">Amino-acid biosynthesis</keyword>
<dbReference type="UniPathway" id="UPA00098">
    <property type="reaction ID" value="UER00360"/>
</dbReference>
<comment type="pathway">
    <text evidence="1 7">Amino-acid biosynthesis; L-proline biosynthesis; L-glutamate 5-semialdehyde from L-glutamate: step 2/2.</text>
</comment>
<evidence type="ECO:0000256" key="2">
    <source>
        <dbReference type="ARBA" id="ARBA00022605"/>
    </source>
</evidence>
<name>A0A4S2D3P7_9BACE</name>
<keyword evidence="5 7" id="KW-0560">Oxidoreductase</keyword>
<dbReference type="GO" id="GO:0055129">
    <property type="term" value="P:L-proline biosynthetic process"/>
    <property type="evidence" value="ECO:0007669"/>
    <property type="project" value="UniProtKB-UniRule"/>
</dbReference>
<evidence type="ECO:0000256" key="3">
    <source>
        <dbReference type="ARBA" id="ARBA00022650"/>
    </source>
</evidence>
<protein>
    <recommendedName>
        <fullName evidence="7">Gamma-glutamyl phosphate reductase</fullName>
        <shortName evidence="7">GPR</shortName>
        <ecNumber evidence="7">1.2.1.41</ecNumber>
    </recommendedName>
    <alternativeName>
        <fullName evidence="7">Glutamate-5-semialdehyde dehydrogenase</fullName>
    </alternativeName>
    <alternativeName>
        <fullName evidence="7">Glutamyl-gamma-semialdehyde dehydrogenase</fullName>
        <shortName evidence="7">GSA dehydrogenase</shortName>
    </alternativeName>
</protein>
<proteinExistence type="inferred from homology"/>
<dbReference type="HAMAP" id="MF_00412">
    <property type="entry name" value="ProA"/>
    <property type="match status" value="1"/>
</dbReference>
<dbReference type="GO" id="GO:0050661">
    <property type="term" value="F:NADP binding"/>
    <property type="evidence" value="ECO:0007669"/>
    <property type="project" value="InterPro"/>
</dbReference>
<dbReference type="SUPFAM" id="SSF53720">
    <property type="entry name" value="ALDH-like"/>
    <property type="match status" value="1"/>
</dbReference>
<dbReference type="CDD" id="cd07079">
    <property type="entry name" value="ALDH_F18-19_ProA-GPR"/>
    <property type="match status" value="1"/>
</dbReference>
<dbReference type="Proteomes" id="UP000309566">
    <property type="component" value="Unassembled WGS sequence"/>
</dbReference>
<dbReference type="RefSeq" id="WP_135999570.1">
    <property type="nucleotide sequence ID" value="NZ_SRYX01000027.1"/>
</dbReference>
<evidence type="ECO:0000256" key="5">
    <source>
        <dbReference type="ARBA" id="ARBA00023002"/>
    </source>
</evidence>
<dbReference type="EC" id="1.2.1.41" evidence="7"/>
<dbReference type="InterPro" id="IPR000965">
    <property type="entry name" value="GPR_dom"/>
</dbReference>
<dbReference type="InterPro" id="IPR016162">
    <property type="entry name" value="Ald_DH_N"/>
</dbReference>
<comment type="caution">
    <text evidence="8">The sequence shown here is derived from an EMBL/GenBank/DDBJ whole genome shotgun (WGS) entry which is preliminary data.</text>
</comment>
<dbReference type="EMBL" id="SRYX01000027">
    <property type="protein sequence ID" value="TGY36099.1"/>
    <property type="molecule type" value="Genomic_DNA"/>
</dbReference>
<reference evidence="8 9" key="1">
    <citation type="submission" date="2019-04" db="EMBL/GenBank/DDBJ databases">
        <title>Microbes associate with the intestines of laboratory mice.</title>
        <authorList>
            <person name="Navarre W."/>
            <person name="Wong E."/>
            <person name="Huang K."/>
            <person name="Tropini C."/>
            <person name="Ng K."/>
            <person name="Yu B."/>
        </authorList>
    </citation>
    <scope>NUCLEOTIDE SEQUENCE [LARGE SCALE GENOMIC DNA]</scope>
    <source>
        <strain evidence="8 9">NM63_1-25</strain>
    </source>
</reference>
<dbReference type="PROSITE" id="PS01223">
    <property type="entry name" value="PROA"/>
    <property type="match status" value="1"/>
</dbReference>
<dbReference type="InterPro" id="IPR016163">
    <property type="entry name" value="Ald_DH_C"/>
</dbReference>
<gene>
    <name evidence="7" type="primary">proA</name>
    <name evidence="8" type="ORF">E5353_08975</name>
</gene>
<dbReference type="InterPro" id="IPR016161">
    <property type="entry name" value="Ald_DH/histidinol_DH"/>
</dbReference>
<keyword evidence="4 7" id="KW-0521">NADP</keyword>
<dbReference type="PIRSF" id="PIRSF000151">
    <property type="entry name" value="GPR"/>
    <property type="match status" value="1"/>
</dbReference>
<evidence type="ECO:0000313" key="8">
    <source>
        <dbReference type="EMBL" id="TGY36099.1"/>
    </source>
</evidence>
<keyword evidence="3 7" id="KW-0641">Proline biosynthesis</keyword>
<dbReference type="NCBIfam" id="TIGR00407">
    <property type="entry name" value="proA"/>
    <property type="match status" value="1"/>
</dbReference>
<comment type="function">
    <text evidence="7">Catalyzes the NADPH-dependent reduction of L-glutamate 5-phosphate into L-glutamate 5-semialdehyde and phosphate. The product spontaneously undergoes cyclization to form 1-pyrroline-5-carboxylate.</text>
</comment>
<dbReference type="Gene3D" id="3.40.309.10">
    <property type="entry name" value="Aldehyde Dehydrogenase, Chain A, domain 2"/>
    <property type="match status" value="1"/>
</dbReference>
<organism evidence="8 9">
    <name type="scientific">Bacteroides caecimuris</name>
    <dbReference type="NCBI Taxonomy" id="1796613"/>
    <lineage>
        <taxon>Bacteria</taxon>
        <taxon>Pseudomonadati</taxon>
        <taxon>Bacteroidota</taxon>
        <taxon>Bacteroidia</taxon>
        <taxon>Bacteroidales</taxon>
        <taxon>Bacteroidaceae</taxon>
        <taxon>Bacteroides</taxon>
    </lineage>
</organism>
<dbReference type="AlphaFoldDB" id="A0A4S2D3P7"/>
<accession>A0A4S2D3P7</accession>
<evidence type="ECO:0000256" key="4">
    <source>
        <dbReference type="ARBA" id="ARBA00022857"/>
    </source>
</evidence>
<evidence type="ECO:0000256" key="6">
    <source>
        <dbReference type="ARBA" id="ARBA00049024"/>
    </source>
</evidence>
<dbReference type="NCBIfam" id="NF001221">
    <property type="entry name" value="PRK00197.1"/>
    <property type="match status" value="1"/>
</dbReference>
<dbReference type="Gene3D" id="3.40.605.10">
    <property type="entry name" value="Aldehyde Dehydrogenase, Chain A, domain 1"/>
    <property type="match status" value="1"/>
</dbReference>
<dbReference type="GO" id="GO:0005737">
    <property type="term" value="C:cytoplasm"/>
    <property type="evidence" value="ECO:0007669"/>
    <property type="project" value="UniProtKB-SubCell"/>
</dbReference>
<evidence type="ECO:0000313" key="9">
    <source>
        <dbReference type="Proteomes" id="UP000309566"/>
    </source>
</evidence>
<dbReference type="InterPro" id="IPR012134">
    <property type="entry name" value="Glu-5-SA_DH"/>
</dbReference>
<comment type="similarity">
    <text evidence="7">Belongs to the gamma-glutamyl phosphate reductase family.</text>
</comment>
<evidence type="ECO:0000256" key="7">
    <source>
        <dbReference type="HAMAP-Rule" id="MF_00412"/>
    </source>
</evidence>
<comment type="catalytic activity">
    <reaction evidence="6 7">
        <text>L-glutamate 5-semialdehyde + phosphate + NADP(+) = L-glutamyl 5-phosphate + NADPH + H(+)</text>
        <dbReference type="Rhea" id="RHEA:19541"/>
        <dbReference type="ChEBI" id="CHEBI:15378"/>
        <dbReference type="ChEBI" id="CHEBI:43474"/>
        <dbReference type="ChEBI" id="CHEBI:57783"/>
        <dbReference type="ChEBI" id="CHEBI:58066"/>
        <dbReference type="ChEBI" id="CHEBI:58274"/>
        <dbReference type="ChEBI" id="CHEBI:58349"/>
        <dbReference type="EC" id="1.2.1.41"/>
    </reaction>
</comment>
<evidence type="ECO:0000256" key="1">
    <source>
        <dbReference type="ARBA" id="ARBA00004985"/>
    </source>
</evidence>
<keyword evidence="7" id="KW-0963">Cytoplasm</keyword>
<dbReference type="GO" id="GO:0004350">
    <property type="term" value="F:glutamate-5-semialdehyde dehydrogenase activity"/>
    <property type="evidence" value="ECO:0007669"/>
    <property type="project" value="UniProtKB-UniRule"/>
</dbReference>
<dbReference type="PANTHER" id="PTHR11063">
    <property type="entry name" value="GLUTAMATE SEMIALDEHYDE DEHYDROGENASE"/>
    <property type="match status" value="1"/>
</dbReference>
<dbReference type="InterPro" id="IPR020593">
    <property type="entry name" value="G-glutamylP_reductase_CS"/>
</dbReference>
<dbReference type="PANTHER" id="PTHR11063:SF8">
    <property type="entry name" value="DELTA-1-PYRROLINE-5-CARBOXYLATE SYNTHASE"/>
    <property type="match status" value="1"/>
</dbReference>
<comment type="subcellular location">
    <subcellularLocation>
        <location evidence="7">Cytoplasm</location>
    </subcellularLocation>
</comment>